<comment type="caution">
    <text evidence="1">The sequence shown here is derived from an EMBL/GenBank/DDBJ whole genome shotgun (WGS) entry which is preliminary data.</text>
</comment>
<protein>
    <submittedName>
        <fullName evidence="1">Uncharacterized protein</fullName>
    </submittedName>
</protein>
<organism evidence="1 2">
    <name type="scientific">Dermacentor silvarum</name>
    <name type="common">Tick</name>
    <dbReference type="NCBI Taxonomy" id="543639"/>
    <lineage>
        <taxon>Eukaryota</taxon>
        <taxon>Metazoa</taxon>
        <taxon>Ecdysozoa</taxon>
        <taxon>Arthropoda</taxon>
        <taxon>Chelicerata</taxon>
        <taxon>Arachnida</taxon>
        <taxon>Acari</taxon>
        <taxon>Parasitiformes</taxon>
        <taxon>Ixodida</taxon>
        <taxon>Ixodoidea</taxon>
        <taxon>Ixodidae</taxon>
        <taxon>Rhipicephalinae</taxon>
        <taxon>Dermacentor</taxon>
    </lineage>
</organism>
<dbReference type="Proteomes" id="UP000821865">
    <property type="component" value="Chromosome 3"/>
</dbReference>
<evidence type="ECO:0000313" key="1">
    <source>
        <dbReference type="EMBL" id="KAH7958223.1"/>
    </source>
</evidence>
<gene>
    <name evidence="1" type="ORF">HPB49_000112</name>
</gene>
<evidence type="ECO:0000313" key="2">
    <source>
        <dbReference type="Proteomes" id="UP000821865"/>
    </source>
</evidence>
<keyword evidence="2" id="KW-1185">Reference proteome</keyword>
<name>A0ACB8D1I3_DERSI</name>
<dbReference type="EMBL" id="CM023472">
    <property type="protein sequence ID" value="KAH7958223.1"/>
    <property type="molecule type" value="Genomic_DNA"/>
</dbReference>
<sequence>MVQSAGNQKASPATFSFRCGTNDNLITGFRLAAQDRREHLAALWLALSARACVHFEVHRYLLLVDSELLVGYYACRTAENISSSTAVDSHVQRYPPGAAPEDWQRPALFAYAMSVTENQVAVGMPLFKKSKESDDHRTKLQRKLYIAQESPDNTFDLSECALSDVPSGVFSKCRVFRKTTLILRNNKLTSISGGGSLKDLCDITVLDLESNLLAKVPDEFGFLRSLVVLNLKGNALKKLPGSFANLTSLQSLNLSNNKFKDFPLPILRLRKLQHLDIAQNAITRLPNNFFELRSLRSFVLDSCNFTFPDAEVCGQPLESLMLHLCNLAGVEYVPPVDEPDTNDCKGDAAATTPFIGVDLEDQYKQFEERRERRLQELLQMEEELRDSAMNHAAVSEITRKRKQELLLEIAREQDTLEDAILDVQSRKDLEKQKLVSLLLHLEHHSAELIHQISNDIRSKNSEVLARTLEQEQLEMKELFNMQQQEMDASRRKEVLRSMAEMLHQEEQQQLYRQTKDSIIKGIQEEEAACDELLRGAVFSKTKQQDETISRIINEERYQMEAFKALQLRNDYTHCHLMQQITLIEKELKRLTNVELKKRDFKVMSDLNVLSNHRVELASLLSQLLDEKAAREKQLQDQLKTIETYRRQEMNDFWLIQYQKLLDRKPQDICYLDEQLDSRIRDILLLANASHYATLFASKNVDWEDFVQLEWKDFRSLGINSDTVIQMLLSAKEQYLDENPAAKPSAPPPEQSPLDEKVAADAGSSMLQVRNLRLWCSSECVICFEVTRLLIFVPCGHVCCCEQCSVGVNQCPLCRADVEGKLSAT</sequence>
<reference evidence="1" key="1">
    <citation type="submission" date="2020-05" db="EMBL/GenBank/DDBJ databases">
        <title>Large-scale comparative analyses of tick genomes elucidate their genetic diversity and vector capacities.</title>
        <authorList>
            <person name="Jia N."/>
            <person name="Wang J."/>
            <person name="Shi W."/>
            <person name="Du L."/>
            <person name="Sun Y."/>
            <person name="Zhan W."/>
            <person name="Jiang J."/>
            <person name="Wang Q."/>
            <person name="Zhang B."/>
            <person name="Ji P."/>
            <person name="Sakyi L.B."/>
            <person name="Cui X."/>
            <person name="Yuan T."/>
            <person name="Jiang B."/>
            <person name="Yang W."/>
            <person name="Lam T.T.-Y."/>
            <person name="Chang Q."/>
            <person name="Ding S."/>
            <person name="Wang X."/>
            <person name="Zhu J."/>
            <person name="Ruan X."/>
            <person name="Zhao L."/>
            <person name="Wei J."/>
            <person name="Que T."/>
            <person name="Du C."/>
            <person name="Cheng J."/>
            <person name="Dai P."/>
            <person name="Han X."/>
            <person name="Huang E."/>
            <person name="Gao Y."/>
            <person name="Liu J."/>
            <person name="Shao H."/>
            <person name="Ye R."/>
            <person name="Li L."/>
            <person name="Wei W."/>
            <person name="Wang X."/>
            <person name="Wang C."/>
            <person name="Yang T."/>
            <person name="Huo Q."/>
            <person name="Li W."/>
            <person name="Guo W."/>
            <person name="Chen H."/>
            <person name="Zhou L."/>
            <person name="Ni X."/>
            <person name="Tian J."/>
            <person name="Zhou Y."/>
            <person name="Sheng Y."/>
            <person name="Liu T."/>
            <person name="Pan Y."/>
            <person name="Xia L."/>
            <person name="Li J."/>
            <person name="Zhao F."/>
            <person name="Cao W."/>
        </authorList>
    </citation>
    <scope>NUCLEOTIDE SEQUENCE</scope>
    <source>
        <strain evidence="1">Dsil-2018</strain>
    </source>
</reference>
<accession>A0ACB8D1I3</accession>
<proteinExistence type="predicted"/>